<organism evidence="1 2">
    <name type="scientific">Nitratireductor indicus C115</name>
    <dbReference type="NCBI Taxonomy" id="1231190"/>
    <lineage>
        <taxon>Bacteria</taxon>
        <taxon>Pseudomonadati</taxon>
        <taxon>Pseudomonadota</taxon>
        <taxon>Alphaproteobacteria</taxon>
        <taxon>Hyphomicrobiales</taxon>
        <taxon>Phyllobacteriaceae</taxon>
        <taxon>Nitratireductor</taxon>
    </lineage>
</organism>
<dbReference type="AlphaFoldDB" id="K2NMJ3"/>
<dbReference type="InterPro" id="IPR038666">
    <property type="entry name" value="SSP1_head-tail_sf"/>
</dbReference>
<name>K2NMJ3_9HYPH</name>
<reference evidence="1 2" key="1">
    <citation type="journal article" date="2012" name="J. Bacteriol.">
        <title>Genome Sequence of Nitratireductor indicus Type Strain C115.</title>
        <authorList>
            <person name="Lai Q."/>
            <person name="Li G."/>
            <person name="Yu Z."/>
            <person name="Shao Z."/>
        </authorList>
    </citation>
    <scope>NUCLEOTIDE SEQUENCE [LARGE SCALE GENOMIC DNA]</scope>
    <source>
        <strain evidence="1 2">C115</strain>
    </source>
</reference>
<keyword evidence="2" id="KW-1185">Reference proteome</keyword>
<accession>K2NMJ3</accession>
<dbReference type="PATRIC" id="fig|1231190.3.peg.4100"/>
<protein>
    <submittedName>
        <fullName evidence="1">Phage head-tail adaptor</fullName>
    </submittedName>
</protein>
<dbReference type="Gene3D" id="2.40.10.270">
    <property type="entry name" value="Bacteriophage SPP1 head-tail adaptor protein"/>
    <property type="match status" value="1"/>
</dbReference>
<dbReference type="Pfam" id="PF05521">
    <property type="entry name" value="Phage_HCP"/>
    <property type="match status" value="1"/>
</dbReference>
<dbReference type="STRING" id="721133.SAMN05216176_103411"/>
<dbReference type="EMBL" id="AMSI01000016">
    <property type="protein sequence ID" value="EKF40635.1"/>
    <property type="molecule type" value="Genomic_DNA"/>
</dbReference>
<dbReference type="RefSeq" id="WP_009452181.1">
    <property type="nucleotide sequence ID" value="NZ_AMSI01000016.1"/>
</dbReference>
<comment type="caution">
    <text evidence="1">The sequence shown here is derived from an EMBL/GenBank/DDBJ whole genome shotgun (WGS) entry which is preliminary data.</text>
</comment>
<gene>
    <name evidence="1" type="ORF">NA8A_19840</name>
</gene>
<dbReference type="InterPro" id="IPR008767">
    <property type="entry name" value="Phage_SPP1_head-tail_adaptor"/>
</dbReference>
<dbReference type="NCBIfam" id="TIGR01563">
    <property type="entry name" value="gp16_SPP1"/>
    <property type="match status" value="1"/>
</dbReference>
<dbReference type="OrthoDB" id="7570189at2"/>
<dbReference type="eggNOG" id="COG5614">
    <property type="taxonomic scope" value="Bacteria"/>
</dbReference>
<proteinExistence type="predicted"/>
<evidence type="ECO:0000313" key="1">
    <source>
        <dbReference type="EMBL" id="EKF40635.1"/>
    </source>
</evidence>
<sequence>MRIQFIDPGAFRTEMRLEEPLAVSDGAGGFTESWREVASLLAMIEPVSPGAFFGAGQDHETVTHRITMRFRNDVRSGMQLARSGRNFAILNAYDPDETGRYLVCRVREEGR</sequence>
<dbReference type="Proteomes" id="UP000007374">
    <property type="component" value="Unassembled WGS sequence"/>
</dbReference>
<evidence type="ECO:0000313" key="2">
    <source>
        <dbReference type="Proteomes" id="UP000007374"/>
    </source>
</evidence>